<keyword evidence="7 12" id="KW-0472">Membrane</keyword>
<name>A0AAV0AB43_PHORO</name>
<organism evidence="14 15">
    <name type="scientific">Phodopus roborovskii</name>
    <name type="common">Roborovski's desert hamster</name>
    <name type="synonym">Cricetulus roborovskii</name>
    <dbReference type="NCBI Taxonomy" id="109678"/>
    <lineage>
        <taxon>Eukaryota</taxon>
        <taxon>Metazoa</taxon>
        <taxon>Chordata</taxon>
        <taxon>Craniata</taxon>
        <taxon>Vertebrata</taxon>
        <taxon>Euteleostomi</taxon>
        <taxon>Mammalia</taxon>
        <taxon>Eutheria</taxon>
        <taxon>Euarchontoglires</taxon>
        <taxon>Glires</taxon>
        <taxon>Rodentia</taxon>
        <taxon>Myomorpha</taxon>
        <taxon>Muroidea</taxon>
        <taxon>Cricetidae</taxon>
        <taxon>Cricetinae</taxon>
        <taxon>Phodopus</taxon>
    </lineage>
</organism>
<dbReference type="CDD" id="cd03593">
    <property type="entry name" value="CLECT_NK_receptors_like"/>
    <property type="match status" value="1"/>
</dbReference>
<dbReference type="PANTHER" id="PTHR46329:SF1">
    <property type="entry name" value="KILLER CELL LECTIN-LIKE RECEPTOR 2"/>
    <property type="match status" value="1"/>
</dbReference>
<dbReference type="PANTHER" id="PTHR46329">
    <property type="entry name" value="KILLER CELL LECTIN-LIKE RECEPTOR 2"/>
    <property type="match status" value="1"/>
</dbReference>
<evidence type="ECO:0000256" key="11">
    <source>
        <dbReference type="SAM" id="MobiDB-lite"/>
    </source>
</evidence>
<dbReference type="GO" id="GO:0007155">
    <property type="term" value="P:cell adhesion"/>
    <property type="evidence" value="ECO:0007669"/>
    <property type="project" value="UniProtKB-KW"/>
</dbReference>
<keyword evidence="15" id="KW-1185">Reference proteome</keyword>
<keyword evidence="9" id="KW-0675">Receptor</keyword>
<dbReference type="Gene3D" id="3.10.100.10">
    <property type="entry name" value="Mannose-Binding Protein A, subunit A"/>
    <property type="match status" value="1"/>
</dbReference>
<dbReference type="Pfam" id="PF08391">
    <property type="entry name" value="Ly49"/>
    <property type="match status" value="1"/>
</dbReference>
<accession>A0AAV0AB43</accession>
<dbReference type="SUPFAM" id="SSF56436">
    <property type="entry name" value="C-type lectin-like"/>
    <property type="match status" value="1"/>
</dbReference>
<evidence type="ECO:0000256" key="3">
    <source>
        <dbReference type="ARBA" id="ARBA00022734"/>
    </source>
</evidence>
<keyword evidence="5" id="KW-0735">Signal-anchor</keyword>
<keyword evidence="3" id="KW-0430">Lectin</keyword>
<dbReference type="EMBL" id="CALSGD010001622">
    <property type="protein sequence ID" value="CAH7424830.1"/>
    <property type="molecule type" value="Genomic_DNA"/>
</dbReference>
<gene>
    <name evidence="14" type="primary">LOC101841890</name>
    <name evidence="14" type="ORF">PHOROB_LOCUS16919</name>
</gene>
<feature type="region of interest" description="Disordered" evidence="11">
    <location>
        <begin position="16"/>
        <end position="35"/>
    </location>
</feature>
<dbReference type="GO" id="GO:0005886">
    <property type="term" value="C:plasma membrane"/>
    <property type="evidence" value="ECO:0007669"/>
    <property type="project" value="UniProtKB-ARBA"/>
</dbReference>
<evidence type="ECO:0000256" key="10">
    <source>
        <dbReference type="ARBA" id="ARBA00023180"/>
    </source>
</evidence>
<dbReference type="AlphaFoldDB" id="A0AAV0AB43"/>
<feature type="transmembrane region" description="Helical" evidence="12">
    <location>
        <begin position="44"/>
        <end position="70"/>
    </location>
</feature>
<dbReference type="InterPro" id="IPR052013">
    <property type="entry name" value="Mouse_KLRs"/>
</dbReference>
<evidence type="ECO:0000313" key="14">
    <source>
        <dbReference type="EMBL" id="CAH7424830.1"/>
    </source>
</evidence>
<keyword evidence="4" id="KW-0130">Cell adhesion</keyword>
<evidence type="ECO:0000313" key="15">
    <source>
        <dbReference type="Proteomes" id="UP001152836"/>
    </source>
</evidence>
<keyword evidence="6 12" id="KW-1133">Transmembrane helix</keyword>
<reference evidence="14" key="1">
    <citation type="submission" date="2022-06" db="EMBL/GenBank/DDBJ databases">
        <authorList>
            <person name="Andreotti S."/>
            <person name="Wyler E."/>
        </authorList>
    </citation>
    <scope>NUCLEOTIDE SEQUENCE</scope>
</reference>
<keyword evidence="8" id="KW-1015">Disulfide bond</keyword>
<comment type="caution">
    <text evidence="14">The sequence shown here is derived from an EMBL/GenBank/DDBJ whole genome shotgun (WGS) entry which is preliminary data.</text>
</comment>
<evidence type="ECO:0000256" key="7">
    <source>
        <dbReference type="ARBA" id="ARBA00023136"/>
    </source>
</evidence>
<evidence type="ECO:0000256" key="2">
    <source>
        <dbReference type="ARBA" id="ARBA00022692"/>
    </source>
</evidence>
<dbReference type="InterPro" id="IPR016186">
    <property type="entry name" value="C-type_lectin-like/link_sf"/>
</dbReference>
<sequence>MSDEEITYTTLRFHKSSSGLQNGGRPDETQGPREAGHRGCSVPWYLIAIPLGILCSILLVAIAVLVTYMFQYRQEKHDQEKILNNFYQKYHIMKNDSYLKEQLLNNKSAECDALKDRLDYVNRESKRCYRETKIVLDCTQRIGTGKRVEAHWFCCGIKCYFIMNNKHWNECKQACKNCKLSILKTDDDDDDDELTFLGSQLHPSTYWIGFPSDTKKRNWQQTDAASSKLSLTRLGSVLDTGACPYLSSKGVLYEDCDKIHGCICEKRMGKFPESVCNARSQLAVEFE</sequence>
<evidence type="ECO:0000256" key="12">
    <source>
        <dbReference type="SAM" id="Phobius"/>
    </source>
</evidence>
<evidence type="ECO:0000256" key="9">
    <source>
        <dbReference type="ARBA" id="ARBA00023170"/>
    </source>
</evidence>
<feature type="domain" description="C-type lectin" evidence="13">
    <location>
        <begin position="155"/>
        <end position="265"/>
    </location>
</feature>
<evidence type="ECO:0000256" key="4">
    <source>
        <dbReference type="ARBA" id="ARBA00022889"/>
    </source>
</evidence>
<dbReference type="Proteomes" id="UP001152836">
    <property type="component" value="Unassembled WGS sequence"/>
</dbReference>
<dbReference type="GO" id="GO:0030246">
    <property type="term" value="F:carbohydrate binding"/>
    <property type="evidence" value="ECO:0007669"/>
    <property type="project" value="UniProtKB-KW"/>
</dbReference>
<feature type="compositionally biased region" description="Basic and acidic residues" evidence="11">
    <location>
        <begin position="25"/>
        <end position="35"/>
    </location>
</feature>
<evidence type="ECO:0000256" key="1">
    <source>
        <dbReference type="ARBA" id="ARBA00004606"/>
    </source>
</evidence>
<comment type="subcellular location">
    <subcellularLocation>
        <location evidence="1">Membrane</location>
        <topology evidence="1">Single-pass type II membrane protein</topology>
    </subcellularLocation>
</comment>
<dbReference type="InterPro" id="IPR001304">
    <property type="entry name" value="C-type_lectin-like"/>
</dbReference>
<evidence type="ECO:0000259" key="13">
    <source>
        <dbReference type="PROSITE" id="PS50041"/>
    </source>
</evidence>
<evidence type="ECO:0000256" key="6">
    <source>
        <dbReference type="ARBA" id="ARBA00022989"/>
    </source>
</evidence>
<proteinExistence type="predicted"/>
<protein>
    <submittedName>
        <fullName evidence="14">LOC101841890 protein</fullName>
    </submittedName>
</protein>
<evidence type="ECO:0000256" key="8">
    <source>
        <dbReference type="ARBA" id="ARBA00023157"/>
    </source>
</evidence>
<dbReference type="InterPro" id="IPR016187">
    <property type="entry name" value="CTDL_fold"/>
</dbReference>
<keyword evidence="10" id="KW-0325">Glycoprotein</keyword>
<keyword evidence="2 12" id="KW-0812">Transmembrane</keyword>
<dbReference type="SMART" id="SM00034">
    <property type="entry name" value="CLECT"/>
    <property type="match status" value="1"/>
</dbReference>
<dbReference type="InterPro" id="IPR013600">
    <property type="entry name" value="Ly49_N"/>
</dbReference>
<dbReference type="PROSITE" id="PS50041">
    <property type="entry name" value="C_TYPE_LECTIN_2"/>
    <property type="match status" value="1"/>
</dbReference>
<dbReference type="InterPro" id="IPR033992">
    <property type="entry name" value="NKR-like_CTLD"/>
</dbReference>
<evidence type="ECO:0000256" key="5">
    <source>
        <dbReference type="ARBA" id="ARBA00022968"/>
    </source>
</evidence>